<dbReference type="AlphaFoldDB" id="A0AA39KKT5"/>
<comment type="subcellular location">
    <subcellularLocation>
        <location evidence="1">Membrane</location>
        <topology evidence="1">Multi-pass membrane protein</topology>
    </subcellularLocation>
</comment>
<dbReference type="Gene3D" id="2.60.470.10">
    <property type="entry name" value="Acid-sensing ion channels like domains"/>
    <property type="match status" value="1"/>
</dbReference>
<dbReference type="GO" id="GO:0005886">
    <property type="term" value="C:plasma membrane"/>
    <property type="evidence" value="ECO:0007669"/>
    <property type="project" value="TreeGrafter"/>
</dbReference>
<dbReference type="GO" id="GO:0015280">
    <property type="term" value="F:ligand-gated sodium channel activity"/>
    <property type="evidence" value="ECO:0007669"/>
    <property type="project" value="TreeGrafter"/>
</dbReference>
<evidence type="ECO:0000256" key="2">
    <source>
        <dbReference type="ARBA" id="ARBA00007193"/>
    </source>
</evidence>
<dbReference type="PANTHER" id="PTHR11690:SF243">
    <property type="entry name" value="PICKPOCKET 12-RELATED"/>
    <property type="match status" value="1"/>
</dbReference>
<keyword evidence="7" id="KW-0915">Sodium</keyword>
<keyword evidence="4 12" id="KW-0894">Sodium channel</keyword>
<reference evidence="14" key="2">
    <citation type="submission" date="2023-03" db="EMBL/GenBank/DDBJ databases">
        <authorList>
            <person name="Inwood S.N."/>
            <person name="Skelly J.G."/>
            <person name="Guhlin J."/>
            <person name="Harrop T.W.R."/>
            <person name="Goldson S.G."/>
            <person name="Dearden P.K."/>
        </authorList>
    </citation>
    <scope>NUCLEOTIDE SEQUENCE</scope>
    <source>
        <strain evidence="14">Irish</strain>
        <tissue evidence="14">Whole body</tissue>
    </source>
</reference>
<name>A0AA39KKT5_9HYME</name>
<evidence type="ECO:0000256" key="1">
    <source>
        <dbReference type="ARBA" id="ARBA00004141"/>
    </source>
</evidence>
<evidence type="ECO:0000256" key="3">
    <source>
        <dbReference type="ARBA" id="ARBA00022448"/>
    </source>
</evidence>
<dbReference type="Proteomes" id="UP001168990">
    <property type="component" value="Unassembled WGS sequence"/>
</dbReference>
<evidence type="ECO:0000313" key="15">
    <source>
        <dbReference type="Proteomes" id="UP001168990"/>
    </source>
</evidence>
<evidence type="ECO:0000313" key="14">
    <source>
        <dbReference type="EMBL" id="KAK0165129.1"/>
    </source>
</evidence>
<evidence type="ECO:0000256" key="6">
    <source>
        <dbReference type="ARBA" id="ARBA00022989"/>
    </source>
</evidence>
<evidence type="ECO:0000256" key="11">
    <source>
        <dbReference type="ARBA" id="ARBA00023303"/>
    </source>
</evidence>
<evidence type="ECO:0000256" key="9">
    <source>
        <dbReference type="ARBA" id="ARBA00023136"/>
    </source>
</evidence>
<keyword evidence="15" id="KW-1185">Reference proteome</keyword>
<keyword evidence="3 12" id="KW-0813">Transport</keyword>
<evidence type="ECO:0008006" key="16">
    <source>
        <dbReference type="Google" id="ProtNLM"/>
    </source>
</evidence>
<comment type="caution">
    <text evidence="14">The sequence shown here is derived from an EMBL/GenBank/DDBJ whole genome shotgun (WGS) entry which is preliminary data.</text>
</comment>
<evidence type="ECO:0000256" key="5">
    <source>
        <dbReference type="ARBA" id="ARBA00022692"/>
    </source>
</evidence>
<gene>
    <name evidence="14" type="ORF">PV328_003678</name>
</gene>
<protein>
    <recommendedName>
        <fullName evidence="16">Sodium channel protein Nach</fullName>
    </recommendedName>
</protein>
<dbReference type="Pfam" id="PF00858">
    <property type="entry name" value="ASC"/>
    <property type="match status" value="1"/>
</dbReference>
<dbReference type="PRINTS" id="PR01078">
    <property type="entry name" value="AMINACHANNEL"/>
</dbReference>
<keyword evidence="5 12" id="KW-0812">Transmembrane</keyword>
<organism evidence="14 15">
    <name type="scientific">Microctonus aethiopoides</name>
    <dbReference type="NCBI Taxonomy" id="144406"/>
    <lineage>
        <taxon>Eukaryota</taxon>
        <taxon>Metazoa</taxon>
        <taxon>Ecdysozoa</taxon>
        <taxon>Arthropoda</taxon>
        <taxon>Hexapoda</taxon>
        <taxon>Insecta</taxon>
        <taxon>Pterygota</taxon>
        <taxon>Neoptera</taxon>
        <taxon>Endopterygota</taxon>
        <taxon>Hymenoptera</taxon>
        <taxon>Apocrita</taxon>
        <taxon>Ichneumonoidea</taxon>
        <taxon>Braconidae</taxon>
        <taxon>Euphorinae</taxon>
        <taxon>Microctonus</taxon>
    </lineage>
</organism>
<evidence type="ECO:0000256" key="8">
    <source>
        <dbReference type="ARBA" id="ARBA00023065"/>
    </source>
</evidence>
<evidence type="ECO:0000256" key="7">
    <source>
        <dbReference type="ARBA" id="ARBA00023053"/>
    </source>
</evidence>
<keyword evidence="6 13" id="KW-1133">Transmembrane helix</keyword>
<accession>A0AA39KKT5</accession>
<reference evidence="14" key="1">
    <citation type="journal article" date="2023" name="bioRxiv">
        <title>Scaffold-level genome assemblies of two parasitoid biocontrol wasps reveal the parthenogenesis mechanism and an associated novel virus.</title>
        <authorList>
            <person name="Inwood S."/>
            <person name="Skelly J."/>
            <person name="Guhlin J."/>
            <person name="Harrop T."/>
            <person name="Goldson S."/>
            <person name="Dearden P."/>
        </authorList>
    </citation>
    <scope>NUCLEOTIDE SEQUENCE</scope>
    <source>
        <strain evidence="14">Irish</strain>
        <tissue evidence="14">Whole body</tissue>
    </source>
</reference>
<evidence type="ECO:0000256" key="13">
    <source>
        <dbReference type="SAM" id="Phobius"/>
    </source>
</evidence>
<feature type="transmembrane region" description="Helical" evidence="13">
    <location>
        <begin position="154"/>
        <end position="175"/>
    </location>
</feature>
<evidence type="ECO:0000256" key="10">
    <source>
        <dbReference type="ARBA" id="ARBA00023201"/>
    </source>
</evidence>
<evidence type="ECO:0000256" key="12">
    <source>
        <dbReference type="RuleBase" id="RU000679"/>
    </source>
</evidence>
<keyword evidence="8 12" id="KW-0406">Ion transport</keyword>
<keyword evidence="11 12" id="KW-0407">Ion channel</keyword>
<sequence length="521" mass="60229">MSSETYLRRARAFANRHVQVSELEQRALGYNSESMENRQPLTVNTVHLPNSYKTLQSFEGFNNSKSKTLKVRNSYFQRAYDHRSQDKLNFSTRRNLQTQKENINEYNAKQNNNNKQTCLKKLNICTIAQEYCANSSLHGLRYVGDSHLVLMEKLFWLLSFICAFASATYFIWHVYNKWIDSPIIISMSPEPVSYNQFPFPSITICNMNNAKRTEAHRIINGSDPLEKLLLEDICNFPNTSGGESSIYGAADWNNVLHFMINVGNFNSIQFDSVTQPCTDMLYYCQWRGNSTDCEEIFNPTLTDEGMCCNFNTVHKKYLFYNPLDWSDLNITYPYPMMDWKPETGYNDTVHLDTQPWRPYGAGSYWGLSLALDTESNDYYCSSTSGVGFKMLLHNPVETPKIADFGFALSPGKETRIVITPRIYSASWSILGISRKKRKCFFTTERRLKYYRTYTQRNCLLECEANFTQKICHCVQYYMPKSANTPICGKKDDICATDARRLMETNLYDDETTAGKLNVTET</sequence>
<evidence type="ECO:0000256" key="4">
    <source>
        <dbReference type="ARBA" id="ARBA00022461"/>
    </source>
</evidence>
<keyword evidence="10 12" id="KW-0739">Sodium transport</keyword>
<dbReference type="InterPro" id="IPR001873">
    <property type="entry name" value="ENaC"/>
</dbReference>
<keyword evidence="9 13" id="KW-0472">Membrane</keyword>
<comment type="similarity">
    <text evidence="2 12">Belongs to the amiloride-sensitive sodium channel (TC 1.A.6) family.</text>
</comment>
<dbReference type="EMBL" id="JAQQBS010001422">
    <property type="protein sequence ID" value="KAK0165129.1"/>
    <property type="molecule type" value="Genomic_DNA"/>
</dbReference>
<proteinExistence type="inferred from homology"/>
<dbReference type="PANTHER" id="PTHR11690">
    <property type="entry name" value="AMILORIDE-SENSITIVE SODIUM CHANNEL-RELATED"/>
    <property type="match status" value="1"/>
</dbReference>